<dbReference type="SUPFAM" id="SSF53300">
    <property type="entry name" value="vWA-like"/>
    <property type="match status" value="1"/>
</dbReference>
<reference evidence="4" key="1">
    <citation type="submission" date="2023-12" db="EMBL/GenBank/DDBJ databases">
        <authorList>
            <person name="Brown T."/>
        </authorList>
    </citation>
    <scope>NUCLEOTIDE SEQUENCE</scope>
</reference>
<dbReference type="Gene3D" id="2.130.10.130">
    <property type="entry name" value="Integrin alpha, N-terminal"/>
    <property type="match status" value="1"/>
</dbReference>
<evidence type="ECO:0000313" key="5">
    <source>
        <dbReference type="Proteomes" id="UP001314169"/>
    </source>
</evidence>
<dbReference type="EMBL" id="OY882861">
    <property type="protein sequence ID" value="CAK6445019.1"/>
    <property type="molecule type" value="Genomic_DNA"/>
</dbReference>
<feature type="domain" description="VWFA" evidence="3">
    <location>
        <begin position="150"/>
        <end position="235"/>
    </location>
</feature>
<feature type="chain" id="PRO_5045824180" description="VWFA domain-containing protein" evidence="2">
    <location>
        <begin position="17"/>
        <end position="235"/>
    </location>
</feature>
<evidence type="ECO:0000313" key="4">
    <source>
        <dbReference type="EMBL" id="CAK6445019.1"/>
    </source>
</evidence>
<dbReference type="InterPro" id="IPR002035">
    <property type="entry name" value="VWF_A"/>
</dbReference>
<dbReference type="PANTHER" id="PTHR23220">
    <property type="entry name" value="INTEGRIN ALPHA"/>
    <property type="match status" value="1"/>
</dbReference>
<evidence type="ECO:0000256" key="1">
    <source>
        <dbReference type="PROSITE-ProRule" id="PRU00803"/>
    </source>
</evidence>
<organism evidence="4 5">
    <name type="scientific">Pipistrellus nathusii</name>
    <name type="common">Nathusius' pipistrelle</name>
    <dbReference type="NCBI Taxonomy" id="59473"/>
    <lineage>
        <taxon>Eukaryota</taxon>
        <taxon>Metazoa</taxon>
        <taxon>Chordata</taxon>
        <taxon>Craniata</taxon>
        <taxon>Vertebrata</taxon>
        <taxon>Euteleostomi</taxon>
        <taxon>Mammalia</taxon>
        <taxon>Eutheria</taxon>
        <taxon>Laurasiatheria</taxon>
        <taxon>Chiroptera</taxon>
        <taxon>Yangochiroptera</taxon>
        <taxon>Vespertilionidae</taxon>
        <taxon>Pipistrellus</taxon>
    </lineage>
</organism>
<name>A0ABP0A414_PIPNA</name>
<accession>A0ABP0A414</accession>
<dbReference type="InterPro" id="IPR028994">
    <property type="entry name" value="Integrin_alpha_N"/>
</dbReference>
<dbReference type="InterPro" id="IPR013519">
    <property type="entry name" value="Int_alpha_beta-p"/>
</dbReference>
<dbReference type="InterPro" id="IPR036465">
    <property type="entry name" value="vWFA_dom_sf"/>
</dbReference>
<feature type="repeat" description="FG-GAP" evidence="1">
    <location>
        <begin position="18"/>
        <end position="75"/>
    </location>
</feature>
<gene>
    <name evidence="4" type="ORF">MPIPNATIZW_LOCUS13325</name>
</gene>
<protein>
    <recommendedName>
        <fullName evidence="3">VWFA domain-containing protein</fullName>
    </recommendedName>
</protein>
<dbReference type="PROSITE" id="PS50234">
    <property type="entry name" value="VWFA"/>
    <property type="match status" value="1"/>
</dbReference>
<sequence>MTRQVLLFTALALCHGFNLDTENPVVFRGIARSFGQSVVQLEGSRVVVGAPQEVKTANQTGGLYQCDYSTAACEPIQLQVPPEAVNMSLGLSLAFATNPFRLLACGPTLHQMCQENTYLNGLCFLFGSNLQQPPQRFPRALRECPRQESDIAFLIDGSGSINRDDFQRMKEFVSTVMNQFTKSNTLFSLMQFSNAFRTHFTFKDFKANPNPNLLVTPIRQLDGTTHTATGIRKVV</sequence>
<dbReference type="Proteomes" id="UP001314169">
    <property type="component" value="Chromosome 4"/>
</dbReference>
<evidence type="ECO:0000259" key="3">
    <source>
        <dbReference type="PROSITE" id="PS50234"/>
    </source>
</evidence>
<keyword evidence="2" id="KW-0732">Signal</keyword>
<evidence type="ECO:0000256" key="2">
    <source>
        <dbReference type="SAM" id="SignalP"/>
    </source>
</evidence>
<dbReference type="SUPFAM" id="SSF69318">
    <property type="entry name" value="Integrin alpha N-terminal domain"/>
    <property type="match status" value="1"/>
</dbReference>
<dbReference type="PROSITE" id="PS51470">
    <property type="entry name" value="FG_GAP"/>
    <property type="match status" value="1"/>
</dbReference>
<dbReference type="Pfam" id="PF00092">
    <property type="entry name" value="VWA"/>
    <property type="match status" value="1"/>
</dbReference>
<proteinExistence type="predicted"/>
<dbReference type="PANTHER" id="PTHR23220:SF130">
    <property type="entry name" value="INTEGRIN ALPHA-M"/>
    <property type="match status" value="1"/>
</dbReference>
<keyword evidence="5" id="KW-1185">Reference proteome</keyword>
<dbReference type="PRINTS" id="PR00453">
    <property type="entry name" value="VWFADOMAIN"/>
</dbReference>
<feature type="signal peptide" evidence="2">
    <location>
        <begin position="1"/>
        <end position="16"/>
    </location>
</feature>